<protein>
    <submittedName>
        <fullName evidence="1">Uncharacterized protein</fullName>
    </submittedName>
</protein>
<evidence type="ECO:0000313" key="2">
    <source>
        <dbReference type="Proteomes" id="UP000078200"/>
    </source>
</evidence>
<evidence type="ECO:0000313" key="1">
    <source>
        <dbReference type="EnsemblMetazoa" id="GAUT029181-PA"/>
    </source>
</evidence>
<organism evidence="1 2">
    <name type="scientific">Glossina austeni</name>
    <name type="common">Savannah tsetse fly</name>
    <dbReference type="NCBI Taxonomy" id="7395"/>
    <lineage>
        <taxon>Eukaryota</taxon>
        <taxon>Metazoa</taxon>
        <taxon>Ecdysozoa</taxon>
        <taxon>Arthropoda</taxon>
        <taxon>Hexapoda</taxon>
        <taxon>Insecta</taxon>
        <taxon>Pterygota</taxon>
        <taxon>Neoptera</taxon>
        <taxon>Endopterygota</taxon>
        <taxon>Diptera</taxon>
        <taxon>Brachycera</taxon>
        <taxon>Muscomorpha</taxon>
        <taxon>Hippoboscoidea</taxon>
        <taxon>Glossinidae</taxon>
        <taxon>Glossina</taxon>
    </lineage>
</organism>
<accession>A0A1A9V8F6</accession>
<dbReference type="AlphaFoldDB" id="A0A1A9V8F6"/>
<keyword evidence="2" id="KW-1185">Reference proteome</keyword>
<name>A0A1A9V8F6_GLOAU</name>
<dbReference type="EnsemblMetazoa" id="GAUT029181-RA">
    <property type="protein sequence ID" value="GAUT029181-PA"/>
    <property type="gene ID" value="GAUT029181"/>
</dbReference>
<dbReference type="VEuPathDB" id="VectorBase:GAUT029181"/>
<dbReference type="Proteomes" id="UP000078200">
    <property type="component" value="Unassembled WGS sequence"/>
</dbReference>
<proteinExistence type="predicted"/>
<reference evidence="1" key="1">
    <citation type="submission" date="2020-05" db="UniProtKB">
        <authorList>
            <consortium name="EnsemblMetazoa"/>
        </authorList>
    </citation>
    <scope>IDENTIFICATION</scope>
    <source>
        <strain evidence="1">TTRI</strain>
    </source>
</reference>
<sequence>MKKYYKLKITHERCYNRRECVQYILTHPDLLSLKTEIATQASRLCGAKKKSVCCLGRAGRCHSIIYSAFRRWRVGLSALVPLAFRRYEAIPLASEVRVVSTLAAMSIRLLDRPLAVVVPQSQSQYL</sequence>